<sequence>MKATSYQELMAEQARAAVRVSGAHHSSWNGRVGATDPKEKIRGSVSWDHTINYSDRLVAAPLKDMFENARVYNQDADTLRSYREAIKTVHHENTHALAAEGTEHADGKAAYQRLPEKALEEGITEVHSYDNLNEYIDELGLEEIAPGIKSAEARGSYDHYTPAARRFTEGISRETGVETSEVVRRLAVVNPEQKFRAAAEMLYEGSDLPGKVPAQERGAAVQRIETAMKPPMAGLKALGEEPDRNTRRRESARAGDGAFRAGRAEVRALSKEWGQPAPETRVERAVAAEQQAGPQTADSAKQQELPADLATAVHASRSGSEPLTSASRLGEDQMGSRRSGSQSTPERTPEIQR</sequence>
<dbReference type="EMBL" id="SMKX01000176">
    <property type="protein sequence ID" value="TDD46335.1"/>
    <property type="molecule type" value="Genomic_DNA"/>
</dbReference>
<keyword evidence="3" id="KW-1185">Reference proteome</keyword>
<name>A0A4R4YMQ0_9ACTN</name>
<dbReference type="RefSeq" id="WP_132176046.1">
    <property type="nucleotide sequence ID" value="NZ_SMKX01000176.1"/>
</dbReference>
<reference evidence="2 3" key="1">
    <citation type="submission" date="2019-03" db="EMBL/GenBank/DDBJ databases">
        <title>Draft genome sequences of novel Actinobacteria.</title>
        <authorList>
            <person name="Sahin N."/>
            <person name="Ay H."/>
            <person name="Saygin H."/>
        </authorList>
    </citation>
    <scope>NUCLEOTIDE SEQUENCE [LARGE SCALE GENOMIC DNA]</scope>
    <source>
        <strain evidence="2 3">JCM 13523</strain>
    </source>
</reference>
<dbReference type="OrthoDB" id="3812884at2"/>
<feature type="compositionally biased region" description="Polar residues" evidence="1">
    <location>
        <begin position="317"/>
        <end position="327"/>
    </location>
</feature>
<organism evidence="2 3">
    <name type="scientific">Kribbella antibiotica</name>
    <dbReference type="NCBI Taxonomy" id="190195"/>
    <lineage>
        <taxon>Bacteria</taxon>
        <taxon>Bacillati</taxon>
        <taxon>Actinomycetota</taxon>
        <taxon>Actinomycetes</taxon>
        <taxon>Propionibacteriales</taxon>
        <taxon>Kribbellaceae</taxon>
        <taxon>Kribbella</taxon>
    </lineage>
</organism>
<accession>A0A4R4YMQ0</accession>
<dbReference type="AlphaFoldDB" id="A0A4R4YMQ0"/>
<feature type="region of interest" description="Disordered" evidence="1">
    <location>
        <begin position="230"/>
        <end position="353"/>
    </location>
</feature>
<gene>
    <name evidence="2" type="ORF">E1263_36790</name>
</gene>
<dbReference type="Proteomes" id="UP000295124">
    <property type="component" value="Unassembled WGS sequence"/>
</dbReference>
<comment type="caution">
    <text evidence="2">The sequence shown here is derived from an EMBL/GenBank/DDBJ whole genome shotgun (WGS) entry which is preliminary data.</text>
</comment>
<evidence type="ECO:0000256" key="1">
    <source>
        <dbReference type="SAM" id="MobiDB-lite"/>
    </source>
</evidence>
<protein>
    <submittedName>
        <fullName evidence="2">Uncharacterized protein</fullName>
    </submittedName>
</protein>
<feature type="compositionally biased region" description="Polar residues" evidence="1">
    <location>
        <begin position="292"/>
        <end position="302"/>
    </location>
</feature>
<evidence type="ECO:0000313" key="2">
    <source>
        <dbReference type="EMBL" id="TDD46335.1"/>
    </source>
</evidence>
<evidence type="ECO:0000313" key="3">
    <source>
        <dbReference type="Proteomes" id="UP000295124"/>
    </source>
</evidence>
<proteinExistence type="predicted"/>
<feature type="compositionally biased region" description="Basic and acidic residues" evidence="1">
    <location>
        <begin position="238"/>
        <end position="253"/>
    </location>
</feature>
<feature type="compositionally biased region" description="Polar residues" evidence="1">
    <location>
        <begin position="336"/>
        <end position="346"/>
    </location>
</feature>